<sequence length="160" mass="18171">MSFYFFPIHRIIFTNLLLFIYLLHDCGHVAEDSTDENSPKEVDLIKIENIAAREKETAILIPEVFNIYREKLTAIAITSDDMEPTISKNAIILCNDFGFVGSGIYAVKINGVYSVKRISLKNTESYIMACDNKLYETFEVAINDERLEIVGLVRVAINIL</sequence>
<dbReference type="InterPro" id="IPR015927">
    <property type="entry name" value="Peptidase_S24_S26A/B/C"/>
</dbReference>
<evidence type="ECO:0000259" key="1">
    <source>
        <dbReference type="Pfam" id="PF00717"/>
    </source>
</evidence>
<proteinExistence type="predicted"/>
<gene>
    <name evidence="2" type="ORF">EPJ81_00430</name>
</gene>
<protein>
    <submittedName>
        <fullName evidence="2">S24 family peptidase</fullName>
    </submittedName>
</protein>
<evidence type="ECO:0000313" key="3">
    <source>
        <dbReference type="Proteomes" id="UP000325002"/>
    </source>
</evidence>
<name>A0A5C8EZI0_9SPIR</name>
<dbReference type="CDD" id="cd06529">
    <property type="entry name" value="S24_LexA-like"/>
    <property type="match status" value="1"/>
</dbReference>
<feature type="domain" description="Peptidase S24/S26A/S26B/S26C" evidence="1">
    <location>
        <begin position="52"/>
        <end position="153"/>
    </location>
</feature>
<dbReference type="SUPFAM" id="SSF51306">
    <property type="entry name" value="LexA/Signal peptidase"/>
    <property type="match status" value="1"/>
</dbReference>
<dbReference type="RefSeq" id="WP_147777954.1">
    <property type="nucleotide sequence ID" value="NZ_SAYD01000002.1"/>
</dbReference>
<dbReference type="InterPro" id="IPR039418">
    <property type="entry name" value="LexA-like"/>
</dbReference>
<accession>A0A5C8EZI0</accession>
<comment type="caution">
    <text evidence="2">The sequence shown here is derived from an EMBL/GenBank/DDBJ whole genome shotgun (WGS) entry which is preliminary data.</text>
</comment>
<dbReference type="AlphaFoldDB" id="A0A5C8EZI0"/>
<dbReference type="Gene3D" id="2.10.109.10">
    <property type="entry name" value="Umud Fragment, subunit A"/>
    <property type="match status" value="1"/>
</dbReference>
<dbReference type="InterPro" id="IPR036286">
    <property type="entry name" value="LexA/Signal_pep-like_sf"/>
</dbReference>
<dbReference type="Pfam" id="PF00717">
    <property type="entry name" value="Peptidase_S24"/>
    <property type="match status" value="1"/>
</dbReference>
<dbReference type="Proteomes" id="UP000325002">
    <property type="component" value="Unassembled WGS sequence"/>
</dbReference>
<dbReference type="EMBL" id="SAYD01000002">
    <property type="protein sequence ID" value="TXJ41620.1"/>
    <property type="molecule type" value="Genomic_DNA"/>
</dbReference>
<reference evidence="2 3" key="1">
    <citation type="journal article" date="1992" name="Lakartidningen">
        <title>[Penicillin V and not amoxicillin is the first choice preparation in acute otitis].</title>
        <authorList>
            <person name="Kamme C."/>
            <person name="Lundgren K."/>
            <person name="Prellner K."/>
        </authorList>
    </citation>
    <scope>NUCLEOTIDE SEQUENCE [LARGE SCALE GENOMIC DNA]</scope>
    <source>
        <strain evidence="2 3">PC3997IV</strain>
    </source>
</reference>
<evidence type="ECO:0000313" key="2">
    <source>
        <dbReference type="EMBL" id="TXJ41620.1"/>
    </source>
</evidence>
<organism evidence="2 3">
    <name type="scientific">Brachyspira aalborgi</name>
    <dbReference type="NCBI Taxonomy" id="29522"/>
    <lineage>
        <taxon>Bacteria</taxon>
        <taxon>Pseudomonadati</taxon>
        <taxon>Spirochaetota</taxon>
        <taxon>Spirochaetia</taxon>
        <taxon>Brachyspirales</taxon>
        <taxon>Brachyspiraceae</taxon>
        <taxon>Brachyspira</taxon>
    </lineage>
</organism>